<keyword evidence="9" id="KW-1185">Reference proteome</keyword>
<reference evidence="8" key="3">
    <citation type="submission" date="2021-05" db="UniProtKB">
        <authorList>
            <consortium name="EnsemblPlants"/>
        </authorList>
    </citation>
    <scope>IDENTIFICATION</scope>
    <source>
        <strain evidence="8">cv. B73</strain>
    </source>
</reference>
<feature type="domain" description="DUF642" evidence="7">
    <location>
        <begin position="8"/>
        <end position="58"/>
    </location>
</feature>
<dbReference type="InParanoid" id="A0A804ME57"/>
<feature type="region of interest" description="Disordered" evidence="6">
    <location>
        <begin position="64"/>
        <end position="103"/>
    </location>
</feature>
<reference evidence="8" key="2">
    <citation type="submission" date="2019-07" db="EMBL/GenBank/DDBJ databases">
        <authorList>
            <person name="Seetharam A."/>
            <person name="Woodhouse M."/>
            <person name="Cannon E."/>
        </authorList>
    </citation>
    <scope>NUCLEOTIDE SEQUENCE [LARGE SCALE GENOMIC DNA]</scope>
    <source>
        <strain evidence="8">cv. B73</strain>
    </source>
</reference>
<feature type="compositionally biased region" description="Pro residues" evidence="6">
    <location>
        <begin position="92"/>
        <end position="101"/>
    </location>
</feature>
<dbReference type="PANTHER" id="PTHR31265">
    <property type="entry name" value="OS02G0527500 PROTEIN-RELATED"/>
    <property type="match status" value="1"/>
</dbReference>
<comment type="subcellular location">
    <subcellularLocation>
        <location evidence="1">Cell envelope</location>
    </subcellularLocation>
    <subcellularLocation>
        <location evidence="2">Secreted</location>
    </subcellularLocation>
</comment>
<dbReference type="GO" id="GO:0005576">
    <property type="term" value="C:extracellular region"/>
    <property type="evidence" value="ECO:0007669"/>
    <property type="project" value="UniProtKB-SubCell"/>
</dbReference>
<dbReference type="PANTHER" id="PTHR31265:SF7">
    <property type="entry name" value="OS04G0494800 PROTEIN"/>
    <property type="match status" value="1"/>
</dbReference>
<dbReference type="Pfam" id="PF04862">
    <property type="entry name" value="DUF642"/>
    <property type="match status" value="2"/>
</dbReference>
<dbReference type="Proteomes" id="UP000007305">
    <property type="component" value="Chromosome 2"/>
</dbReference>
<protein>
    <recommendedName>
        <fullName evidence="7">DUF642 domain-containing protein</fullName>
    </recommendedName>
</protein>
<evidence type="ECO:0000256" key="4">
    <source>
        <dbReference type="ARBA" id="ARBA00022729"/>
    </source>
</evidence>
<evidence type="ECO:0000259" key="7">
    <source>
        <dbReference type="Pfam" id="PF04862"/>
    </source>
</evidence>
<proteinExistence type="predicted"/>
<dbReference type="EnsemblPlants" id="Zm00001eb078690_T001">
    <property type="protein sequence ID" value="Zm00001eb078690_P001"/>
    <property type="gene ID" value="Zm00001eb078690"/>
</dbReference>
<evidence type="ECO:0000313" key="8">
    <source>
        <dbReference type="EnsemblPlants" id="Zm00001eb078690_P001"/>
    </source>
</evidence>
<dbReference type="Gramene" id="Zm00001eb078690_T001">
    <property type="protein sequence ID" value="Zm00001eb078690_P001"/>
    <property type="gene ID" value="Zm00001eb078690"/>
</dbReference>
<evidence type="ECO:0000256" key="1">
    <source>
        <dbReference type="ARBA" id="ARBA00004196"/>
    </source>
</evidence>
<feature type="domain" description="DUF642" evidence="7">
    <location>
        <begin position="101"/>
        <end position="164"/>
    </location>
</feature>
<evidence type="ECO:0000256" key="2">
    <source>
        <dbReference type="ARBA" id="ARBA00004613"/>
    </source>
</evidence>
<name>A0A804ME57_MAIZE</name>
<accession>A0A804ME57</accession>
<evidence type="ECO:0000256" key="5">
    <source>
        <dbReference type="ARBA" id="ARBA00023180"/>
    </source>
</evidence>
<dbReference type="AlphaFoldDB" id="A0A804ME57"/>
<dbReference type="InterPro" id="IPR052437">
    <property type="entry name" value="Pectin_Meth_Modulator"/>
</dbReference>
<keyword evidence="3" id="KW-0964">Secreted</keyword>
<keyword evidence="4" id="KW-0732">Signal</keyword>
<reference evidence="9" key="1">
    <citation type="submission" date="2015-12" db="EMBL/GenBank/DDBJ databases">
        <title>Update maize B73 reference genome by single molecule sequencing technologies.</title>
        <authorList>
            <consortium name="Maize Genome Sequencing Project"/>
            <person name="Ware D."/>
        </authorList>
    </citation>
    <scope>NUCLEOTIDE SEQUENCE [LARGE SCALE GENOMIC DNA]</scope>
    <source>
        <strain evidence="9">cv. B73</strain>
    </source>
</reference>
<sequence length="215" mass="23188">MLCSSTGQLPNGNFEDAPARSQLNGTQVLGLYAIPRWEVSGFVEYIGSGQRQGDIIHSSSRCRREPTPCGWGTRPPSGSGWPCRGARATPSPSAPRAPAPRPLNVTVAPDSDVLPIQTVYASSGWDSYSWAFEARHGAVTLIVHNPGVSEDPACGPLLDSFAIKALRPPPVPTKSWTHEKSWSVLLKTKDQAMLEDILDSVKKWRGVGATDMDVI</sequence>
<evidence type="ECO:0000313" key="9">
    <source>
        <dbReference type="Proteomes" id="UP000007305"/>
    </source>
</evidence>
<organism evidence="8 9">
    <name type="scientific">Zea mays</name>
    <name type="common">Maize</name>
    <dbReference type="NCBI Taxonomy" id="4577"/>
    <lineage>
        <taxon>Eukaryota</taxon>
        <taxon>Viridiplantae</taxon>
        <taxon>Streptophyta</taxon>
        <taxon>Embryophyta</taxon>
        <taxon>Tracheophyta</taxon>
        <taxon>Spermatophyta</taxon>
        <taxon>Magnoliopsida</taxon>
        <taxon>Liliopsida</taxon>
        <taxon>Poales</taxon>
        <taxon>Poaceae</taxon>
        <taxon>PACMAD clade</taxon>
        <taxon>Panicoideae</taxon>
        <taxon>Andropogonodae</taxon>
        <taxon>Andropogoneae</taxon>
        <taxon>Tripsacinae</taxon>
        <taxon>Zea</taxon>
    </lineage>
</organism>
<evidence type="ECO:0000256" key="3">
    <source>
        <dbReference type="ARBA" id="ARBA00022525"/>
    </source>
</evidence>
<dbReference type="InterPro" id="IPR006946">
    <property type="entry name" value="DGR2-like_dom"/>
</dbReference>
<evidence type="ECO:0000256" key="6">
    <source>
        <dbReference type="SAM" id="MobiDB-lite"/>
    </source>
</evidence>
<keyword evidence="5" id="KW-0325">Glycoprotein</keyword>